<gene>
    <name evidence="1" type="ORF">UC3_02364</name>
</gene>
<dbReference type="RefSeq" id="WP_010769008.1">
    <property type="nucleotide sequence ID" value="NZ_ASWE01000001.1"/>
</dbReference>
<proteinExistence type="predicted"/>
<name>R3W3I8_9ENTE</name>
<comment type="caution">
    <text evidence="1">The sequence shown here is derived from an EMBL/GenBank/DDBJ whole genome shotgun (WGS) entry which is preliminary data.</text>
</comment>
<dbReference type="STRING" id="154621.RV11_GL003489"/>
<dbReference type="PATRIC" id="fig|1158610.3.peg.2340"/>
<evidence type="ECO:0000313" key="1">
    <source>
        <dbReference type="EMBL" id="EOL42016.1"/>
    </source>
</evidence>
<dbReference type="EMBL" id="AJAT01000017">
    <property type="protein sequence ID" value="EOL42016.1"/>
    <property type="molecule type" value="Genomic_DNA"/>
</dbReference>
<dbReference type="Proteomes" id="UP000013785">
    <property type="component" value="Unassembled WGS sequence"/>
</dbReference>
<evidence type="ECO:0000313" key="2">
    <source>
        <dbReference type="Proteomes" id="UP000013785"/>
    </source>
</evidence>
<organism evidence="1 2">
    <name type="scientific">Enterococcus phoeniculicola ATCC BAA-412</name>
    <dbReference type="NCBI Taxonomy" id="1158610"/>
    <lineage>
        <taxon>Bacteria</taxon>
        <taxon>Bacillati</taxon>
        <taxon>Bacillota</taxon>
        <taxon>Bacilli</taxon>
        <taxon>Lactobacillales</taxon>
        <taxon>Enterococcaceae</taxon>
        <taxon>Enterococcus</taxon>
    </lineage>
</organism>
<reference evidence="1 2" key="1">
    <citation type="submission" date="2013-02" db="EMBL/GenBank/DDBJ databases">
        <title>The Genome Sequence of Enterococcus phoeniculicola BAA-412.</title>
        <authorList>
            <consortium name="The Broad Institute Genome Sequencing Platform"/>
            <consortium name="The Broad Institute Genome Sequencing Center for Infectious Disease"/>
            <person name="Earl A.M."/>
            <person name="Gilmore M.S."/>
            <person name="Lebreton F."/>
            <person name="Walker B."/>
            <person name="Young S.K."/>
            <person name="Zeng Q."/>
            <person name="Gargeya S."/>
            <person name="Fitzgerald M."/>
            <person name="Haas B."/>
            <person name="Abouelleil A."/>
            <person name="Alvarado L."/>
            <person name="Arachchi H.M."/>
            <person name="Berlin A.M."/>
            <person name="Chapman S.B."/>
            <person name="Dewar J."/>
            <person name="Goldberg J."/>
            <person name="Griggs A."/>
            <person name="Gujja S."/>
            <person name="Hansen M."/>
            <person name="Howarth C."/>
            <person name="Imamovic A."/>
            <person name="Larimer J."/>
            <person name="McCowan C."/>
            <person name="Murphy C."/>
            <person name="Neiman D."/>
            <person name="Pearson M."/>
            <person name="Priest M."/>
            <person name="Roberts A."/>
            <person name="Saif S."/>
            <person name="Shea T."/>
            <person name="Sisk P."/>
            <person name="Sykes S."/>
            <person name="Wortman J."/>
            <person name="Nusbaum C."/>
            <person name="Birren B."/>
        </authorList>
    </citation>
    <scope>NUCLEOTIDE SEQUENCE [LARGE SCALE GENOMIC DNA]</scope>
    <source>
        <strain evidence="1 2">ATCC BAA-412</strain>
    </source>
</reference>
<sequence>MYTYEVNYINYKGIAKKEYIYADCQKDAEAKAMVIQGIYRLVSVEEV</sequence>
<dbReference type="AlphaFoldDB" id="R3W3I8"/>
<accession>R3W3I8</accession>
<protein>
    <submittedName>
        <fullName evidence="1">Uncharacterized protein</fullName>
    </submittedName>
</protein>
<dbReference type="HOGENOM" id="CLU_3167837_0_0_9"/>
<dbReference type="OrthoDB" id="9879489at2"/>
<keyword evidence="2" id="KW-1185">Reference proteome</keyword>